<dbReference type="AlphaFoldDB" id="A0A9X4SCV1"/>
<dbReference type="EMBL" id="AOGK01000017">
    <property type="protein sequence ID" value="MDG5977118.1"/>
    <property type="molecule type" value="Genomic_DNA"/>
</dbReference>
<sequence length="334" mass="34271">MKAIELTAPSLTAFRPTELPDPKPRHGEVLVRLRAAALNFVDVAIATGHFPGAGFPMIPVTDGAGEVAALGEGVSGWSVGDRVIPHFMPNWQGGAITPSNVAAMRGVTLPGSLAEYVAVPAASLVALPAHLDFVQGAALPIAATTAWNAVRSASTRPGSVVVLLGTGGVSIFALQFAKASGATVILASSSDEKLERARQLGADHLINYRATPAWDEEVLRLTEGRGADLVVETVGGQTIVRSLNAAAMGGTVFTVGFITGTTSSIDLLPIIVKALRIVGNNTGSVADLAQAARAIAANRIVPVIDRTFGIDETSAAYAELSAGGRHVGKIAIAH</sequence>
<name>A0A9X4SCV1_9BURK</name>
<dbReference type="Gene3D" id="3.40.50.720">
    <property type="entry name" value="NAD(P)-binding Rossmann-like Domain"/>
    <property type="match status" value="1"/>
</dbReference>
<dbReference type="Gene3D" id="3.90.180.10">
    <property type="entry name" value="Medium-chain alcohol dehydrogenases, catalytic domain"/>
    <property type="match status" value="1"/>
</dbReference>
<gene>
    <name evidence="2" type="ORF">H010_17783</name>
</gene>
<dbReference type="InterPro" id="IPR036291">
    <property type="entry name" value="NAD(P)-bd_dom_sf"/>
</dbReference>
<dbReference type="SMART" id="SM00829">
    <property type="entry name" value="PKS_ER"/>
    <property type="match status" value="1"/>
</dbReference>
<protein>
    <submittedName>
        <fullName evidence="2">Alcohol dehydrogenase</fullName>
    </submittedName>
</protein>
<dbReference type="InterPro" id="IPR052711">
    <property type="entry name" value="Zinc_ADH-like"/>
</dbReference>
<dbReference type="InterPro" id="IPR020843">
    <property type="entry name" value="ER"/>
</dbReference>
<keyword evidence="3" id="KW-1185">Reference proteome</keyword>
<evidence type="ECO:0000259" key="1">
    <source>
        <dbReference type="SMART" id="SM00829"/>
    </source>
</evidence>
<dbReference type="Pfam" id="PF00107">
    <property type="entry name" value="ADH_zinc_N"/>
    <property type="match status" value="1"/>
</dbReference>
<accession>A0A9X4SCV1</accession>
<reference evidence="2" key="1">
    <citation type="submission" date="2013-01" db="EMBL/GenBank/DDBJ databases">
        <title>Genome draft of Hydrogenophaga taeniospiralis 2K1.</title>
        <authorList>
            <person name="Gomila M."/>
            <person name="Lalucat J."/>
        </authorList>
    </citation>
    <scope>NUCLEOTIDE SEQUENCE</scope>
    <source>
        <strain evidence="2">CCUG 15921</strain>
    </source>
</reference>
<organism evidence="2 3">
    <name type="scientific">Hydrogenophaga taeniospiralis CCUG 15921</name>
    <dbReference type="NCBI Taxonomy" id="1281780"/>
    <lineage>
        <taxon>Bacteria</taxon>
        <taxon>Pseudomonadati</taxon>
        <taxon>Pseudomonadota</taxon>
        <taxon>Betaproteobacteria</taxon>
        <taxon>Burkholderiales</taxon>
        <taxon>Comamonadaceae</taxon>
        <taxon>Hydrogenophaga</taxon>
    </lineage>
</organism>
<dbReference type="Pfam" id="PF08240">
    <property type="entry name" value="ADH_N"/>
    <property type="match status" value="1"/>
</dbReference>
<feature type="domain" description="Enoyl reductase (ER)" evidence="1">
    <location>
        <begin position="7"/>
        <end position="332"/>
    </location>
</feature>
<comment type="caution">
    <text evidence="2">The sequence shown here is derived from an EMBL/GenBank/DDBJ whole genome shotgun (WGS) entry which is preliminary data.</text>
</comment>
<evidence type="ECO:0000313" key="3">
    <source>
        <dbReference type="Proteomes" id="UP001152876"/>
    </source>
</evidence>
<evidence type="ECO:0000313" key="2">
    <source>
        <dbReference type="EMBL" id="MDG5977118.1"/>
    </source>
</evidence>
<dbReference type="Proteomes" id="UP001152876">
    <property type="component" value="Unassembled WGS sequence"/>
</dbReference>
<dbReference type="SUPFAM" id="SSF51735">
    <property type="entry name" value="NAD(P)-binding Rossmann-fold domains"/>
    <property type="match status" value="1"/>
</dbReference>
<dbReference type="InterPro" id="IPR013149">
    <property type="entry name" value="ADH-like_C"/>
</dbReference>
<dbReference type="RefSeq" id="WP_068175445.1">
    <property type="nucleotide sequence ID" value="NZ_AOGK01000017.1"/>
</dbReference>
<proteinExistence type="predicted"/>
<dbReference type="SUPFAM" id="SSF50129">
    <property type="entry name" value="GroES-like"/>
    <property type="match status" value="1"/>
</dbReference>
<dbReference type="PANTHER" id="PTHR45033:SF2">
    <property type="entry name" value="ZINC-TYPE ALCOHOL DEHYDROGENASE-LIKE PROTEIN C1773.06C"/>
    <property type="match status" value="1"/>
</dbReference>
<dbReference type="InterPro" id="IPR013154">
    <property type="entry name" value="ADH-like_N"/>
</dbReference>
<dbReference type="GO" id="GO:0016491">
    <property type="term" value="F:oxidoreductase activity"/>
    <property type="evidence" value="ECO:0007669"/>
    <property type="project" value="InterPro"/>
</dbReference>
<dbReference type="CDD" id="cd08276">
    <property type="entry name" value="MDR7"/>
    <property type="match status" value="1"/>
</dbReference>
<dbReference type="PANTHER" id="PTHR45033">
    <property type="match status" value="1"/>
</dbReference>
<dbReference type="InterPro" id="IPR011032">
    <property type="entry name" value="GroES-like_sf"/>
</dbReference>
<dbReference type="OrthoDB" id="9787435at2"/>